<dbReference type="AntiFam" id="ANF00031">
    <property type="entry name" value="Antisense to tmRNA"/>
</dbReference>
<reference evidence="2 3" key="1">
    <citation type="submission" date="2013-08" db="EMBL/GenBank/DDBJ databases">
        <authorList>
            <person name="Stouthamer R."/>
            <person name="Nunney L."/>
        </authorList>
    </citation>
    <scope>NUCLEOTIDE SEQUENCE [LARGE SCALE GENOMIC DNA]</scope>
    <source>
        <strain evidence="3">ann-1</strain>
    </source>
</reference>
<protein>
    <submittedName>
        <fullName evidence="2">Uncharacterized protein</fullName>
    </submittedName>
</protein>
<feature type="compositionally biased region" description="Polar residues" evidence="1">
    <location>
        <begin position="32"/>
        <end position="44"/>
    </location>
</feature>
<dbReference type="AlphaFoldDB" id="A0A060HDD9"/>
<feature type="compositionally biased region" description="Basic and acidic residues" evidence="1">
    <location>
        <begin position="15"/>
        <end position="27"/>
    </location>
</feature>
<dbReference type="EMBL" id="CP006696">
    <property type="protein sequence ID" value="AIC10907.1"/>
    <property type="molecule type" value="Genomic_DNA"/>
</dbReference>
<accession>A0A060HDD9</accession>
<feature type="compositionally biased region" description="Basic residues" evidence="1">
    <location>
        <begin position="70"/>
        <end position="83"/>
    </location>
</feature>
<dbReference type="HOGENOM" id="CLU_1834401_0_0_6"/>
<sequence length="140" mass="16120">MVAVDRQQPLGADFNGRRIEQAKKSADGPKTCANTRLQALNAQRGSRDQRGKDDGMCARNGDFGKEVLKRGKGRKPRQRRGNGQKKSQPDQGWDFTLWWRWAESNRRPKVLHPRPYMLILAVRSRRRAARQAKRTQKPVC</sequence>
<evidence type="ECO:0000256" key="1">
    <source>
        <dbReference type="SAM" id="MobiDB-lite"/>
    </source>
</evidence>
<evidence type="ECO:0000313" key="2">
    <source>
        <dbReference type="EMBL" id="AIC10907.1"/>
    </source>
</evidence>
<dbReference type="Proteomes" id="UP000027215">
    <property type="component" value="Chromosome"/>
</dbReference>
<feature type="region of interest" description="Disordered" evidence="1">
    <location>
        <begin position="1"/>
        <end position="91"/>
    </location>
</feature>
<dbReference type="KEGG" id="xfs:D934_00540"/>
<proteinExistence type="predicted"/>
<name>A0A060HDD9_XYLFS</name>
<gene>
    <name evidence="2" type="ORF">D934_00540</name>
</gene>
<evidence type="ECO:0000313" key="3">
    <source>
        <dbReference type="Proteomes" id="UP000027215"/>
    </source>
</evidence>
<feature type="compositionally biased region" description="Basic and acidic residues" evidence="1">
    <location>
        <begin position="45"/>
        <end position="69"/>
    </location>
</feature>
<organism evidence="2 3">
    <name type="scientific">Xylella fastidiosa subsp. sandyi Ann-1</name>
    <dbReference type="NCBI Taxonomy" id="155920"/>
    <lineage>
        <taxon>Bacteria</taxon>
        <taxon>Pseudomonadati</taxon>
        <taxon>Pseudomonadota</taxon>
        <taxon>Gammaproteobacteria</taxon>
        <taxon>Lysobacterales</taxon>
        <taxon>Lysobacteraceae</taxon>
        <taxon>Xylella</taxon>
    </lineage>
</organism>